<comment type="similarity">
    <text evidence="4 13">Belongs to the DHPS family.</text>
</comment>
<dbReference type="PROSITE" id="PS00792">
    <property type="entry name" value="DHPS_1"/>
    <property type="match status" value="1"/>
</dbReference>
<dbReference type="Pfam" id="PF00809">
    <property type="entry name" value="Pterin_bind"/>
    <property type="match status" value="1"/>
</dbReference>
<dbReference type="OrthoDB" id="9811744at2"/>
<comment type="cofactor">
    <cofactor evidence="2 13">
        <name>Mg(2+)</name>
        <dbReference type="ChEBI" id="CHEBI:18420"/>
    </cofactor>
</comment>
<evidence type="ECO:0000256" key="12">
    <source>
        <dbReference type="ARBA" id="ARBA00053449"/>
    </source>
</evidence>
<evidence type="ECO:0000256" key="10">
    <source>
        <dbReference type="ARBA" id="ARBA00022909"/>
    </source>
</evidence>
<reference evidence="15 16" key="2">
    <citation type="journal article" date="2016" name="Genome Announc.">
        <title>Genome Sequence of a Gram-Positive Diazotroph, Paenibacillus durus Type Strain ATCC 35681.</title>
        <authorList>
            <person name="Halim M.A."/>
            <person name="Rahman A.Y."/>
            <person name="Sim K.S."/>
            <person name="Yam H.C."/>
            <person name="Rahim A.A."/>
            <person name="Ghazali A.H."/>
            <person name="Najimudin N."/>
        </authorList>
    </citation>
    <scope>NUCLEOTIDE SEQUENCE [LARGE SCALE GENOMIC DNA]</scope>
    <source>
        <strain evidence="15 16">ATCC 35681</strain>
    </source>
</reference>
<evidence type="ECO:0000256" key="11">
    <source>
        <dbReference type="ARBA" id="ARBA00030193"/>
    </source>
</evidence>
<dbReference type="InterPro" id="IPR000489">
    <property type="entry name" value="Pterin-binding_dom"/>
</dbReference>
<dbReference type="Proteomes" id="UP000034189">
    <property type="component" value="Chromosome"/>
</dbReference>
<dbReference type="InterPro" id="IPR006390">
    <property type="entry name" value="DHP_synth_dom"/>
</dbReference>
<evidence type="ECO:0000256" key="1">
    <source>
        <dbReference type="ARBA" id="ARBA00000012"/>
    </source>
</evidence>
<dbReference type="Gene3D" id="3.20.20.20">
    <property type="entry name" value="Dihydropteroate synthase-like"/>
    <property type="match status" value="1"/>
</dbReference>
<evidence type="ECO:0000256" key="7">
    <source>
        <dbReference type="ARBA" id="ARBA00022679"/>
    </source>
</evidence>
<dbReference type="HOGENOM" id="CLU_008023_0_2_9"/>
<evidence type="ECO:0000259" key="14">
    <source>
        <dbReference type="PROSITE" id="PS50972"/>
    </source>
</evidence>
<dbReference type="PROSITE" id="PS50972">
    <property type="entry name" value="PTERIN_BINDING"/>
    <property type="match status" value="1"/>
</dbReference>
<accession>A0A0F7FDQ9</accession>
<dbReference type="NCBIfam" id="TIGR01496">
    <property type="entry name" value="DHPS"/>
    <property type="match status" value="1"/>
</dbReference>
<dbReference type="GO" id="GO:0046872">
    <property type="term" value="F:metal ion binding"/>
    <property type="evidence" value="ECO:0007669"/>
    <property type="project" value="UniProtKB-KW"/>
</dbReference>
<dbReference type="SUPFAM" id="SSF51717">
    <property type="entry name" value="Dihydropteroate synthetase-like"/>
    <property type="match status" value="1"/>
</dbReference>
<keyword evidence="9 13" id="KW-0460">Magnesium</keyword>
<proteinExistence type="inferred from homology"/>
<evidence type="ECO:0000256" key="9">
    <source>
        <dbReference type="ARBA" id="ARBA00022842"/>
    </source>
</evidence>
<comment type="pathway">
    <text evidence="3 13">Cofactor biosynthesis; tetrahydrofolate biosynthesis; 7,8-dihydrofolate from 2-amino-4-hydroxy-6-hydroxymethyl-7,8-dihydropteridine diphosphate and 4-aminobenzoate: step 1/2.</text>
</comment>
<comment type="function">
    <text evidence="12 13">Catalyzes the condensation of para-aminobenzoate (pABA) with 6-hydroxymethyl-7,8-dihydropterin diphosphate (DHPt-PP) to form 7,8-dihydropteroate (H2Pte), the immediate precursor of folate derivatives.</text>
</comment>
<dbReference type="PATRIC" id="fig|1333534.5.peg.4940"/>
<evidence type="ECO:0000256" key="8">
    <source>
        <dbReference type="ARBA" id="ARBA00022723"/>
    </source>
</evidence>
<evidence type="ECO:0000256" key="6">
    <source>
        <dbReference type="ARBA" id="ARBA00016919"/>
    </source>
</evidence>
<dbReference type="EMBL" id="CP011114">
    <property type="protein sequence ID" value="AKG36952.1"/>
    <property type="molecule type" value="Genomic_DNA"/>
</dbReference>
<keyword evidence="10 13" id="KW-0289">Folate biosynthesis</keyword>
<dbReference type="RefSeq" id="WP_025700711.1">
    <property type="nucleotide sequence ID" value="NZ_ASQQ01000808.1"/>
</dbReference>
<dbReference type="UniPathway" id="UPA00077">
    <property type="reaction ID" value="UER00156"/>
</dbReference>
<evidence type="ECO:0000256" key="4">
    <source>
        <dbReference type="ARBA" id="ARBA00009503"/>
    </source>
</evidence>
<comment type="catalytic activity">
    <reaction evidence="1">
        <text>(7,8-dihydropterin-6-yl)methyl diphosphate + 4-aminobenzoate = 7,8-dihydropteroate + diphosphate</text>
        <dbReference type="Rhea" id="RHEA:19949"/>
        <dbReference type="ChEBI" id="CHEBI:17836"/>
        <dbReference type="ChEBI" id="CHEBI:17839"/>
        <dbReference type="ChEBI" id="CHEBI:33019"/>
        <dbReference type="ChEBI" id="CHEBI:72950"/>
        <dbReference type="EC" id="2.5.1.15"/>
    </reaction>
</comment>
<evidence type="ECO:0000256" key="2">
    <source>
        <dbReference type="ARBA" id="ARBA00001946"/>
    </source>
</evidence>
<evidence type="ECO:0000313" key="16">
    <source>
        <dbReference type="Proteomes" id="UP000034189"/>
    </source>
</evidence>
<evidence type="ECO:0000256" key="3">
    <source>
        <dbReference type="ARBA" id="ARBA00004763"/>
    </source>
</evidence>
<dbReference type="FunFam" id="3.20.20.20:FF:000006">
    <property type="entry name" value="Dihydropteroate synthase"/>
    <property type="match status" value="1"/>
</dbReference>
<keyword evidence="7 13" id="KW-0808">Transferase</keyword>
<evidence type="ECO:0000313" key="15">
    <source>
        <dbReference type="EMBL" id="AKG36952.1"/>
    </source>
</evidence>
<evidence type="ECO:0000256" key="5">
    <source>
        <dbReference type="ARBA" id="ARBA00012458"/>
    </source>
</evidence>
<evidence type="ECO:0000256" key="13">
    <source>
        <dbReference type="RuleBase" id="RU361205"/>
    </source>
</evidence>
<keyword evidence="8 13" id="KW-0479">Metal-binding</keyword>
<sequence>MKPILYTRKYTSGPMELTLGTRTLIMGILNVTPDSFSDGGLWDKPEAAVRHALQMVEEGADMIDIGGESTRPGHEPVSADEELSRILPVIEAIHRAAPQIPLSIDTYKAEVAKQAIAAGAHIINDIWGGKADPLMAKVAAEADCPIILMHNRKDRDYTDLQAEMIADLRESIDLALQAGVRAEQIILDPGIGFAKDYHENLRAMMSLDSLTELGYPVLLATSRKRFIRMALDLPVDDVVEGTAATVAFGIAQGCQIVRVHDVRLIKRTVTMCDAMLYSDVNNERWHPLWTK</sequence>
<dbReference type="GO" id="GO:0004156">
    <property type="term" value="F:dihydropteroate synthase activity"/>
    <property type="evidence" value="ECO:0007669"/>
    <property type="project" value="UniProtKB-EC"/>
</dbReference>
<dbReference type="AlphaFoldDB" id="A0A0F7FDQ9"/>
<gene>
    <name evidence="15" type="ORF">VK70_22550</name>
</gene>
<dbReference type="GO" id="GO:0046654">
    <property type="term" value="P:tetrahydrofolate biosynthetic process"/>
    <property type="evidence" value="ECO:0007669"/>
    <property type="project" value="UniProtKB-UniPathway"/>
</dbReference>
<name>A0A0F7FDQ9_PAEDU</name>
<reference evidence="15 16" key="1">
    <citation type="submission" date="2015-03" db="EMBL/GenBank/DDBJ databases">
        <authorList>
            <person name="Abdul Halim M."/>
        </authorList>
    </citation>
    <scope>NUCLEOTIDE SEQUENCE [LARGE SCALE GENOMIC DNA]</scope>
    <source>
        <strain evidence="15 16">ATCC 35681</strain>
    </source>
</reference>
<dbReference type="GO" id="GO:0005829">
    <property type="term" value="C:cytosol"/>
    <property type="evidence" value="ECO:0007669"/>
    <property type="project" value="TreeGrafter"/>
</dbReference>
<dbReference type="InterPro" id="IPR011005">
    <property type="entry name" value="Dihydropteroate_synth-like_sf"/>
</dbReference>
<dbReference type="PROSITE" id="PS00793">
    <property type="entry name" value="DHPS_2"/>
    <property type="match status" value="1"/>
</dbReference>
<dbReference type="CDD" id="cd00739">
    <property type="entry name" value="DHPS"/>
    <property type="match status" value="1"/>
</dbReference>
<dbReference type="PANTHER" id="PTHR20941">
    <property type="entry name" value="FOLATE SYNTHESIS PROTEINS"/>
    <property type="match status" value="1"/>
</dbReference>
<protein>
    <recommendedName>
        <fullName evidence="6 13">Dihydropteroate synthase</fullName>
        <shortName evidence="13">DHPS</shortName>
        <ecNumber evidence="5 13">2.5.1.15</ecNumber>
    </recommendedName>
    <alternativeName>
        <fullName evidence="11 13">Dihydropteroate pyrophosphorylase</fullName>
    </alternativeName>
</protein>
<dbReference type="PANTHER" id="PTHR20941:SF1">
    <property type="entry name" value="FOLIC ACID SYNTHESIS PROTEIN FOL1"/>
    <property type="match status" value="1"/>
</dbReference>
<dbReference type="InterPro" id="IPR045031">
    <property type="entry name" value="DHP_synth-like"/>
</dbReference>
<dbReference type="EC" id="2.5.1.15" evidence="5 13"/>
<dbReference type="GO" id="GO:0046656">
    <property type="term" value="P:folic acid biosynthetic process"/>
    <property type="evidence" value="ECO:0007669"/>
    <property type="project" value="UniProtKB-KW"/>
</dbReference>
<feature type="domain" description="Pterin-binding" evidence="14">
    <location>
        <begin position="23"/>
        <end position="270"/>
    </location>
</feature>
<organism evidence="15 16">
    <name type="scientific">Paenibacillus durus ATCC 35681</name>
    <dbReference type="NCBI Taxonomy" id="1333534"/>
    <lineage>
        <taxon>Bacteria</taxon>
        <taxon>Bacillati</taxon>
        <taxon>Bacillota</taxon>
        <taxon>Bacilli</taxon>
        <taxon>Bacillales</taxon>
        <taxon>Paenibacillaceae</taxon>
        <taxon>Paenibacillus</taxon>
    </lineage>
</organism>